<keyword evidence="5 9" id="KW-0472">Membrane</keyword>
<feature type="transmembrane region" description="Helical" evidence="9">
    <location>
        <begin position="277"/>
        <end position="296"/>
    </location>
</feature>
<dbReference type="InterPro" id="IPR017452">
    <property type="entry name" value="GPCR_Rhodpsn_7TM"/>
</dbReference>
<keyword evidence="3 9" id="KW-1133">Transmembrane helix</keyword>
<evidence type="ECO:0000259" key="10">
    <source>
        <dbReference type="PROSITE" id="PS50262"/>
    </source>
</evidence>
<feature type="transmembrane region" description="Helical" evidence="9">
    <location>
        <begin position="90"/>
        <end position="109"/>
    </location>
</feature>
<dbReference type="InterPro" id="IPR000276">
    <property type="entry name" value="GPCR_Rhodpsn"/>
</dbReference>
<dbReference type="PRINTS" id="PR00237">
    <property type="entry name" value="GPCRRHODOPSN"/>
</dbReference>
<accession>A0A6P4ZX19</accession>
<dbReference type="Pfam" id="PF00001">
    <property type="entry name" value="7tm_1"/>
    <property type="match status" value="1"/>
</dbReference>
<keyword evidence="7 8" id="KW-0807">Transducer</keyword>
<keyword evidence="4 8" id="KW-0297">G-protein coupled receptor</keyword>
<protein>
    <submittedName>
        <fullName evidence="12">Trissin receptor-like</fullName>
    </submittedName>
</protein>
<feature type="transmembrane region" description="Helical" evidence="9">
    <location>
        <begin position="185"/>
        <end position="208"/>
    </location>
</feature>
<evidence type="ECO:0000256" key="3">
    <source>
        <dbReference type="ARBA" id="ARBA00022989"/>
    </source>
</evidence>
<dbReference type="AlphaFoldDB" id="A0A6P4ZX19"/>
<organism evidence="11 12">
    <name type="scientific">Branchiostoma belcheri</name>
    <name type="common">Amphioxus</name>
    <dbReference type="NCBI Taxonomy" id="7741"/>
    <lineage>
        <taxon>Eukaryota</taxon>
        <taxon>Metazoa</taxon>
        <taxon>Chordata</taxon>
        <taxon>Cephalochordata</taxon>
        <taxon>Leptocardii</taxon>
        <taxon>Amphioxiformes</taxon>
        <taxon>Branchiostomatidae</taxon>
        <taxon>Branchiostoma</taxon>
    </lineage>
</organism>
<dbReference type="GO" id="GO:0005886">
    <property type="term" value="C:plasma membrane"/>
    <property type="evidence" value="ECO:0007669"/>
    <property type="project" value="TreeGrafter"/>
</dbReference>
<evidence type="ECO:0000256" key="8">
    <source>
        <dbReference type="RuleBase" id="RU000688"/>
    </source>
</evidence>
<evidence type="ECO:0000256" key="9">
    <source>
        <dbReference type="SAM" id="Phobius"/>
    </source>
</evidence>
<dbReference type="PANTHER" id="PTHR24243:SF233">
    <property type="entry name" value="THYROTROPIN-RELEASING HORMONE RECEPTOR"/>
    <property type="match status" value="1"/>
</dbReference>
<proteinExistence type="inferred from homology"/>
<dbReference type="SUPFAM" id="SSF81321">
    <property type="entry name" value="Family A G protein-coupled receptor-like"/>
    <property type="match status" value="1"/>
</dbReference>
<comment type="subcellular location">
    <subcellularLocation>
        <location evidence="1">Membrane</location>
        <topology evidence="1">Multi-pass membrane protein</topology>
    </subcellularLocation>
</comment>
<dbReference type="Proteomes" id="UP000515135">
    <property type="component" value="Unplaced"/>
</dbReference>
<evidence type="ECO:0000256" key="1">
    <source>
        <dbReference type="ARBA" id="ARBA00004141"/>
    </source>
</evidence>
<dbReference type="OrthoDB" id="10036964at2759"/>
<gene>
    <name evidence="12" type="primary">LOC109478418</name>
</gene>
<name>A0A6P4ZX19_BRABE</name>
<feature type="transmembrane region" description="Helical" evidence="9">
    <location>
        <begin position="12"/>
        <end position="37"/>
    </location>
</feature>
<feature type="domain" description="G-protein coupled receptors family 1 profile" evidence="10">
    <location>
        <begin position="28"/>
        <end position="301"/>
    </location>
</feature>
<dbReference type="PROSITE" id="PS00237">
    <property type="entry name" value="G_PROTEIN_RECEP_F1_1"/>
    <property type="match status" value="1"/>
</dbReference>
<dbReference type="GO" id="GO:0004930">
    <property type="term" value="F:G protein-coupled receptor activity"/>
    <property type="evidence" value="ECO:0007669"/>
    <property type="project" value="UniProtKB-KW"/>
</dbReference>
<evidence type="ECO:0000256" key="2">
    <source>
        <dbReference type="ARBA" id="ARBA00022692"/>
    </source>
</evidence>
<evidence type="ECO:0000313" key="12">
    <source>
        <dbReference type="RefSeq" id="XP_019635507.1"/>
    </source>
</evidence>
<evidence type="ECO:0000313" key="11">
    <source>
        <dbReference type="Proteomes" id="UP000515135"/>
    </source>
</evidence>
<feature type="transmembrane region" description="Helical" evidence="9">
    <location>
        <begin position="130"/>
        <end position="151"/>
    </location>
</feature>
<reference evidence="12" key="1">
    <citation type="submission" date="2025-08" db="UniProtKB">
        <authorList>
            <consortium name="RefSeq"/>
        </authorList>
    </citation>
    <scope>IDENTIFICATION</scope>
    <source>
        <tissue evidence="12">Gonad</tissue>
    </source>
</reference>
<dbReference type="GeneID" id="109478418"/>
<evidence type="ECO:0000256" key="4">
    <source>
        <dbReference type="ARBA" id="ARBA00023040"/>
    </source>
</evidence>
<keyword evidence="11" id="KW-1185">Reference proteome</keyword>
<keyword evidence="2 8" id="KW-0812">Transmembrane</keyword>
<feature type="transmembrane region" description="Helical" evidence="9">
    <location>
        <begin position="49"/>
        <end position="70"/>
    </location>
</feature>
<keyword evidence="6 8" id="KW-0675">Receptor</keyword>
<sequence length="411" mass="45188">MGEPDLPSISLWVVTVVYCVIFVVGVSGNMLVGMVVWKNVDMRTPTNFFLVNLSIADLLLLLVTMPVALLETWIPEPWLLGRFMCKSTFITIYHLVFQASILTISAIGVERYYAICHPLTAKRTLTRRRIFCSIVGIWAFSLVLSSPMIAFTNLYSNQTSPNQTNSSVVVEACVTDIGTTLGMTYITAGSVLFLVVPLLLLVGLYTAIRRRLCDLPSTEQGRDVRKLAQMRSRRQVINMLVAVVVTFFVCTTPHKVVQMWLLFLSSEQYEALQQNEVMVMNLLVFLRIMVYLNSTLNPILYTLMSSNFQTGLLIALGCRKKDPCQSTASTYVFSSRRSATAISLATLKSYPSHTFSRSTIRKDFAPRQNVPATPGGGSGGLSPNGGELAGTPASWLVVCAQTSTGSSGSSI</sequence>
<evidence type="ECO:0000256" key="5">
    <source>
        <dbReference type="ARBA" id="ARBA00023136"/>
    </source>
</evidence>
<dbReference type="PROSITE" id="PS50262">
    <property type="entry name" value="G_PROTEIN_RECEP_F1_2"/>
    <property type="match status" value="1"/>
</dbReference>
<evidence type="ECO:0000256" key="7">
    <source>
        <dbReference type="ARBA" id="ARBA00023224"/>
    </source>
</evidence>
<feature type="transmembrane region" description="Helical" evidence="9">
    <location>
        <begin position="236"/>
        <end position="257"/>
    </location>
</feature>
<dbReference type="KEGG" id="bbel:109478418"/>
<dbReference type="PANTHER" id="PTHR24243">
    <property type="entry name" value="G-PROTEIN COUPLED RECEPTOR"/>
    <property type="match status" value="1"/>
</dbReference>
<dbReference type="Gene3D" id="1.20.1070.10">
    <property type="entry name" value="Rhodopsin 7-helix transmembrane proteins"/>
    <property type="match status" value="1"/>
</dbReference>
<evidence type="ECO:0000256" key="6">
    <source>
        <dbReference type="ARBA" id="ARBA00023170"/>
    </source>
</evidence>
<dbReference type="RefSeq" id="XP_019635507.1">
    <property type="nucleotide sequence ID" value="XM_019779948.1"/>
</dbReference>
<comment type="similarity">
    <text evidence="8">Belongs to the G-protein coupled receptor 1 family.</text>
</comment>